<dbReference type="InterPro" id="IPR036188">
    <property type="entry name" value="FAD/NAD-bd_sf"/>
</dbReference>
<sequence>MAGSVNPDRSEWDVVVVGGGPAGQTAALYATRFSGLDAVVVESERVGGDCHFWACIPSKAMLSPVHQLSAGQDVAGVKELVTDRHLDVPSVLRRRDAANDHLDDGDQVAGMLRAGVDVLRGRGGLSGERTVVVRDADGRERTITARHAVVLATGSLPRIPPVPGLREARPWFSRDATNIHEVPDRVLVLGGGPVACEAVTWLRAFGARNITVVERSPRLLARAEPFVGDALLAGFRGAGVDVRLEQRVERVERAEVNDAGPGLIHGGPIMVRLDGGDVLTVDEVLVAAGRVSAGVDLGLQTVGLAAGEFLSTDRHMAVKDVPGQWLYAVGDVGGPALMTHMGKYQARVAGEVIAARAAGRPLDTEPFNRHTDAVRPGRVPQVIFTDPEVAMVGLTEQAAREQGFDVEVVESDFGDVDGAFLAQDTYHGRAKLVVDARADVIIGATFMGIGMAEMLHAATAAVVAATPIPTLWHAVPSFPTVSEVWLRLLEALDEARQRQLVAA</sequence>
<evidence type="ECO:0000256" key="2">
    <source>
        <dbReference type="ARBA" id="ARBA00007532"/>
    </source>
</evidence>
<dbReference type="InterPro" id="IPR001100">
    <property type="entry name" value="Pyr_nuc-diS_OxRdtase"/>
</dbReference>
<accession>A0ABV9VUZ8</accession>
<protein>
    <submittedName>
        <fullName evidence="8">Dihydrolipoyl dehydrogenase family protein</fullName>
        <ecNumber evidence="8">1.-.-.-</ecNumber>
    </submittedName>
</protein>
<feature type="domain" description="FAD/NAD(P)-binding" evidence="7">
    <location>
        <begin position="13"/>
        <end position="338"/>
    </location>
</feature>
<dbReference type="EC" id="1.-.-.-" evidence="8"/>
<dbReference type="SUPFAM" id="SSF51905">
    <property type="entry name" value="FAD/NAD(P)-binding domain"/>
    <property type="match status" value="1"/>
</dbReference>
<gene>
    <name evidence="8" type="ORF">ACFPIJ_17580</name>
</gene>
<comment type="caution">
    <text evidence="8">The sequence shown here is derived from an EMBL/GenBank/DDBJ whole genome shotgun (WGS) entry which is preliminary data.</text>
</comment>
<comment type="similarity">
    <text evidence="2">Belongs to the class-I pyridine nucleotide-disulfide oxidoreductase family.</text>
</comment>
<dbReference type="InterPro" id="IPR004099">
    <property type="entry name" value="Pyr_nucl-diS_OxRdtase_dimer"/>
</dbReference>
<keyword evidence="4" id="KW-0274">FAD</keyword>
<evidence type="ECO:0000313" key="8">
    <source>
        <dbReference type="EMBL" id="MFC4999639.1"/>
    </source>
</evidence>
<keyword evidence="5" id="KW-0520">NAD</keyword>
<dbReference type="InterPro" id="IPR050151">
    <property type="entry name" value="Class-I_Pyr_Nuc-Dis_Oxidored"/>
</dbReference>
<dbReference type="PIRSF" id="PIRSF000350">
    <property type="entry name" value="Mercury_reductase_MerA"/>
    <property type="match status" value="1"/>
</dbReference>
<comment type="cofactor">
    <cofactor evidence="1">
        <name>FAD</name>
        <dbReference type="ChEBI" id="CHEBI:57692"/>
    </cofactor>
</comment>
<reference evidence="9" key="1">
    <citation type="journal article" date="2019" name="Int. J. Syst. Evol. Microbiol.">
        <title>The Global Catalogue of Microorganisms (GCM) 10K type strain sequencing project: providing services to taxonomists for standard genome sequencing and annotation.</title>
        <authorList>
            <consortium name="The Broad Institute Genomics Platform"/>
            <consortium name="The Broad Institute Genome Sequencing Center for Infectious Disease"/>
            <person name="Wu L."/>
            <person name="Ma J."/>
        </authorList>
    </citation>
    <scope>NUCLEOTIDE SEQUENCE [LARGE SCALE GENOMIC DNA]</scope>
    <source>
        <strain evidence="9">CGMCC 4.7152</strain>
    </source>
</reference>
<evidence type="ECO:0000256" key="4">
    <source>
        <dbReference type="ARBA" id="ARBA00022827"/>
    </source>
</evidence>
<evidence type="ECO:0000259" key="6">
    <source>
        <dbReference type="Pfam" id="PF02852"/>
    </source>
</evidence>
<dbReference type="Gene3D" id="3.50.50.60">
    <property type="entry name" value="FAD/NAD(P)-binding domain"/>
    <property type="match status" value="2"/>
</dbReference>
<dbReference type="InterPro" id="IPR023753">
    <property type="entry name" value="FAD/NAD-binding_dom"/>
</dbReference>
<dbReference type="PANTHER" id="PTHR22912">
    <property type="entry name" value="DISULFIDE OXIDOREDUCTASE"/>
    <property type="match status" value="1"/>
</dbReference>
<dbReference type="GO" id="GO:0016491">
    <property type="term" value="F:oxidoreductase activity"/>
    <property type="evidence" value="ECO:0007669"/>
    <property type="project" value="UniProtKB-KW"/>
</dbReference>
<evidence type="ECO:0000256" key="1">
    <source>
        <dbReference type="ARBA" id="ARBA00001974"/>
    </source>
</evidence>
<dbReference type="EMBL" id="JBHSIU010000018">
    <property type="protein sequence ID" value="MFC4999639.1"/>
    <property type="molecule type" value="Genomic_DNA"/>
</dbReference>
<keyword evidence="8" id="KW-0560">Oxidoreductase</keyword>
<organism evidence="8 9">
    <name type="scientific">Dactylosporangium cerinum</name>
    <dbReference type="NCBI Taxonomy" id="1434730"/>
    <lineage>
        <taxon>Bacteria</taxon>
        <taxon>Bacillati</taxon>
        <taxon>Actinomycetota</taxon>
        <taxon>Actinomycetes</taxon>
        <taxon>Micromonosporales</taxon>
        <taxon>Micromonosporaceae</taxon>
        <taxon>Dactylosporangium</taxon>
    </lineage>
</organism>
<name>A0ABV9VUZ8_9ACTN</name>
<dbReference type="SUPFAM" id="SSF55424">
    <property type="entry name" value="FAD/NAD-linked reductases, dimerisation (C-terminal) domain"/>
    <property type="match status" value="1"/>
</dbReference>
<keyword evidence="3" id="KW-0285">Flavoprotein</keyword>
<dbReference type="InterPro" id="IPR016156">
    <property type="entry name" value="FAD/NAD-linked_Rdtase_dimer_sf"/>
</dbReference>
<dbReference type="PRINTS" id="PR00411">
    <property type="entry name" value="PNDRDTASEI"/>
</dbReference>
<feature type="domain" description="Pyridine nucleotide-disulphide oxidoreductase dimerisation" evidence="6">
    <location>
        <begin position="379"/>
        <end position="485"/>
    </location>
</feature>
<evidence type="ECO:0000259" key="7">
    <source>
        <dbReference type="Pfam" id="PF07992"/>
    </source>
</evidence>
<dbReference type="PRINTS" id="PR00368">
    <property type="entry name" value="FADPNR"/>
</dbReference>
<dbReference type="PANTHER" id="PTHR22912:SF151">
    <property type="entry name" value="DIHYDROLIPOYL DEHYDROGENASE, MITOCHONDRIAL"/>
    <property type="match status" value="1"/>
</dbReference>
<evidence type="ECO:0000256" key="5">
    <source>
        <dbReference type="ARBA" id="ARBA00023027"/>
    </source>
</evidence>
<evidence type="ECO:0000313" key="9">
    <source>
        <dbReference type="Proteomes" id="UP001595912"/>
    </source>
</evidence>
<dbReference type="RefSeq" id="WP_380116131.1">
    <property type="nucleotide sequence ID" value="NZ_JBHSIU010000018.1"/>
</dbReference>
<dbReference type="Gene3D" id="3.30.390.30">
    <property type="match status" value="1"/>
</dbReference>
<dbReference type="Pfam" id="PF07992">
    <property type="entry name" value="Pyr_redox_2"/>
    <property type="match status" value="1"/>
</dbReference>
<dbReference type="Proteomes" id="UP001595912">
    <property type="component" value="Unassembled WGS sequence"/>
</dbReference>
<keyword evidence="9" id="KW-1185">Reference proteome</keyword>
<proteinExistence type="inferred from homology"/>
<dbReference type="Pfam" id="PF02852">
    <property type="entry name" value="Pyr_redox_dim"/>
    <property type="match status" value="1"/>
</dbReference>
<evidence type="ECO:0000256" key="3">
    <source>
        <dbReference type="ARBA" id="ARBA00022630"/>
    </source>
</evidence>